<dbReference type="InterPro" id="IPR002347">
    <property type="entry name" value="SDR_fam"/>
</dbReference>
<evidence type="ECO:0000313" key="3">
    <source>
        <dbReference type="EMBL" id="ORX76773.1"/>
    </source>
</evidence>
<reference evidence="3 4" key="2">
    <citation type="submission" date="2016-08" db="EMBL/GenBank/DDBJ databases">
        <title>Pervasive Adenine N6-methylation of Active Genes in Fungi.</title>
        <authorList>
            <consortium name="DOE Joint Genome Institute"/>
            <person name="Mondo S.J."/>
            <person name="Dannebaum R.O."/>
            <person name="Kuo R.C."/>
            <person name="Labutti K."/>
            <person name="Haridas S."/>
            <person name="Kuo A."/>
            <person name="Salamov A."/>
            <person name="Ahrendt S.R."/>
            <person name="Lipzen A."/>
            <person name="Sullivan W."/>
            <person name="Andreopoulos W.B."/>
            <person name="Clum A."/>
            <person name="Lindquist E."/>
            <person name="Daum C."/>
            <person name="Ramamoorthy G.K."/>
            <person name="Gryganskyi A."/>
            <person name="Culley D."/>
            <person name="Magnuson J.K."/>
            <person name="James T.Y."/>
            <person name="O'Malley M.A."/>
            <person name="Stajich J.E."/>
            <person name="Spatafora J.W."/>
            <person name="Visel A."/>
            <person name="Grigoriev I.V."/>
        </authorList>
    </citation>
    <scope>NUCLEOTIDE SEQUENCE [LARGE SCALE GENOMIC DNA]</scope>
    <source>
        <strain evidence="3 4">S4</strain>
    </source>
</reference>
<protein>
    <submittedName>
        <fullName evidence="3">NAD(P)-binding protein</fullName>
    </submittedName>
</protein>
<keyword evidence="2" id="KW-0560">Oxidoreductase</keyword>
<dbReference type="PANTHER" id="PTHR43008">
    <property type="entry name" value="BENZIL REDUCTASE"/>
    <property type="match status" value="1"/>
</dbReference>
<reference evidence="3 4" key="1">
    <citation type="submission" date="2016-08" db="EMBL/GenBank/DDBJ databases">
        <title>A Parts List for Fungal Cellulosomes Revealed by Comparative Genomics.</title>
        <authorList>
            <consortium name="DOE Joint Genome Institute"/>
            <person name="Haitjema C.H."/>
            <person name="Gilmore S.P."/>
            <person name="Henske J.K."/>
            <person name="Solomon K.V."/>
            <person name="De Groot R."/>
            <person name="Kuo A."/>
            <person name="Mondo S.J."/>
            <person name="Salamov A.A."/>
            <person name="Labutti K."/>
            <person name="Zhao Z."/>
            <person name="Chiniquy J."/>
            <person name="Barry K."/>
            <person name="Brewer H.M."/>
            <person name="Purvine S.O."/>
            <person name="Wright A.T."/>
            <person name="Boxma B."/>
            <person name="Van Alen T."/>
            <person name="Hackstein J.H."/>
            <person name="Baker S.E."/>
            <person name="Grigoriev I.V."/>
            <person name="O'Malley M.A."/>
        </authorList>
    </citation>
    <scope>NUCLEOTIDE SEQUENCE [LARGE SCALE GENOMIC DNA]</scope>
    <source>
        <strain evidence="3 4">S4</strain>
    </source>
</reference>
<accession>A0A1Y1WTC1</accession>
<comment type="caution">
    <text evidence="3">The sequence shown here is derived from an EMBL/GenBank/DDBJ whole genome shotgun (WGS) entry which is preliminary data.</text>
</comment>
<keyword evidence="4" id="KW-1185">Reference proteome</keyword>
<gene>
    <name evidence="3" type="ORF">BCR32DRAFT_236255</name>
</gene>
<dbReference type="CDD" id="cd05233">
    <property type="entry name" value="SDR_c"/>
    <property type="match status" value="1"/>
</dbReference>
<evidence type="ECO:0000313" key="4">
    <source>
        <dbReference type="Proteomes" id="UP000193944"/>
    </source>
</evidence>
<proteinExistence type="inferred from homology"/>
<dbReference type="SUPFAM" id="SSF51735">
    <property type="entry name" value="NAD(P)-binding Rossmann-fold domains"/>
    <property type="match status" value="1"/>
</dbReference>
<dbReference type="Pfam" id="PF13561">
    <property type="entry name" value="adh_short_C2"/>
    <property type="match status" value="1"/>
</dbReference>
<dbReference type="Proteomes" id="UP000193944">
    <property type="component" value="Unassembled WGS sequence"/>
</dbReference>
<evidence type="ECO:0000256" key="1">
    <source>
        <dbReference type="ARBA" id="ARBA00006484"/>
    </source>
</evidence>
<dbReference type="PANTHER" id="PTHR43008:SF4">
    <property type="entry name" value="CHAIN DEHYDROGENASE, PUTATIVE (AFU_ORTHOLOGUE AFUA_4G08710)-RELATED"/>
    <property type="match status" value="1"/>
</dbReference>
<dbReference type="AlphaFoldDB" id="A0A1Y1WTC1"/>
<sequence length="277" mass="30795">MVKNLDVCIITGGAGGMGFETAKLIGNNQKCILVGRNELKLKNAINQLKEIEIDAEYFIADICERESIKELIKFSKEIGNIKTLIHTAGVSPKMDTYERIFDINACGTIIINEEVLPEMKEGGVVLNVSSMASYFVSSENRPIHLYELAFKDLDSFKNEFKQMVKDESEVMKCPSAYKISKNFVNWYSEQMALKYGKNGIRVVSISPGTFSTPMCKIEGKNSEAYAKMGALGRVGDPKEIAKMMKFIVSDECSYLTGVDILYDGGTVAALNARKRNK</sequence>
<dbReference type="EMBL" id="MCFG01000279">
    <property type="protein sequence ID" value="ORX76773.1"/>
    <property type="molecule type" value="Genomic_DNA"/>
</dbReference>
<name>A0A1Y1WTC1_9FUNG</name>
<dbReference type="InterPro" id="IPR036291">
    <property type="entry name" value="NAD(P)-bd_dom_sf"/>
</dbReference>
<dbReference type="GO" id="GO:0016616">
    <property type="term" value="F:oxidoreductase activity, acting on the CH-OH group of donors, NAD or NADP as acceptor"/>
    <property type="evidence" value="ECO:0007669"/>
    <property type="project" value="UniProtKB-ARBA"/>
</dbReference>
<dbReference type="PRINTS" id="PR00081">
    <property type="entry name" value="GDHRDH"/>
</dbReference>
<organism evidence="3 4">
    <name type="scientific">Anaeromyces robustus</name>
    <dbReference type="NCBI Taxonomy" id="1754192"/>
    <lineage>
        <taxon>Eukaryota</taxon>
        <taxon>Fungi</taxon>
        <taxon>Fungi incertae sedis</taxon>
        <taxon>Chytridiomycota</taxon>
        <taxon>Chytridiomycota incertae sedis</taxon>
        <taxon>Neocallimastigomycetes</taxon>
        <taxon>Neocallimastigales</taxon>
        <taxon>Neocallimastigaceae</taxon>
        <taxon>Anaeromyces</taxon>
    </lineage>
</organism>
<dbReference type="OrthoDB" id="15140at2759"/>
<dbReference type="GO" id="GO:0050664">
    <property type="term" value="F:oxidoreductase activity, acting on NAD(P)H, oxygen as acceptor"/>
    <property type="evidence" value="ECO:0007669"/>
    <property type="project" value="TreeGrafter"/>
</dbReference>
<evidence type="ECO:0000256" key="2">
    <source>
        <dbReference type="ARBA" id="ARBA00023002"/>
    </source>
</evidence>
<comment type="similarity">
    <text evidence="1">Belongs to the short-chain dehydrogenases/reductases (SDR) family.</text>
</comment>
<dbReference type="Gene3D" id="3.40.50.720">
    <property type="entry name" value="NAD(P)-binding Rossmann-like Domain"/>
    <property type="match status" value="1"/>
</dbReference>
<dbReference type="Pfam" id="PF00106">
    <property type="entry name" value="adh_short"/>
    <property type="match status" value="1"/>
</dbReference>
<dbReference type="STRING" id="1754192.A0A1Y1WTC1"/>